<accession>A0ABM1ISU5</accession>
<proteinExistence type="inferred from homology"/>
<dbReference type="RefSeq" id="XP_015183282.1">
    <property type="nucleotide sequence ID" value="XM_015327796.1"/>
</dbReference>
<evidence type="ECO:0000313" key="4">
    <source>
        <dbReference type="RefSeq" id="XP_015183282.1"/>
    </source>
</evidence>
<sequence length="189" mass="22154">MSNNPMTNKPNRQTSTRRVLTVISVKSDEEGYGSSQSDNKPSKRRTLSKLSIVPNGNRLQFHYRGDRLKIPKYQNTYRLEPFKIFHIETVDNIVRNVLENKLSSVLIYHPDNASKLSMETANDVLKAINKREYDRCKIVVQVTIVQRIRQSVHSAFQCLWDAERDNYSYHVFENSHVYAWCCVFGLYYE</sequence>
<dbReference type="Pfam" id="PF03645">
    <property type="entry name" value="Tctex-1"/>
    <property type="match status" value="1"/>
</dbReference>
<dbReference type="Proteomes" id="UP000694924">
    <property type="component" value="Unplaced"/>
</dbReference>
<feature type="region of interest" description="Disordered" evidence="2">
    <location>
        <begin position="26"/>
        <end position="45"/>
    </location>
</feature>
<gene>
    <name evidence="4" type="primary">LOC107070009</name>
</gene>
<evidence type="ECO:0000256" key="2">
    <source>
        <dbReference type="SAM" id="MobiDB-lite"/>
    </source>
</evidence>
<comment type="similarity">
    <text evidence="1">Belongs to the dynein light chain Tctex-type family.</text>
</comment>
<dbReference type="CDD" id="cd21451">
    <property type="entry name" value="DLC-like_TCTEX1D"/>
    <property type="match status" value="1"/>
</dbReference>
<dbReference type="PANTHER" id="PTHR21255">
    <property type="entry name" value="T-COMPLEX-ASSOCIATED-TESTIS-EXPRESSED 1/ DYNEIN LIGHT CHAIN"/>
    <property type="match status" value="1"/>
</dbReference>
<dbReference type="InterPro" id="IPR005334">
    <property type="entry name" value="Tctex-1-like"/>
</dbReference>
<dbReference type="PANTHER" id="PTHR21255:SF69">
    <property type="entry name" value="AT23443P"/>
    <property type="match status" value="1"/>
</dbReference>
<keyword evidence="3" id="KW-1185">Reference proteome</keyword>
<name>A0ABM1ISU5_POLDO</name>
<dbReference type="InterPro" id="IPR038586">
    <property type="entry name" value="Tctex-1-like_sf"/>
</dbReference>
<dbReference type="Gene3D" id="3.30.1140.40">
    <property type="entry name" value="Tctex-1"/>
    <property type="match status" value="1"/>
</dbReference>
<dbReference type="GeneID" id="107070009"/>
<evidence type="ECO:0000313" key="3">
    <source>
        <dbReference type="Proteomes" id="UP000694924"/>
    </source>
</evidence>
<protein>
    <submittedName>
        <fullName evidence="4">Tctex1 domain-containing protein 2-like</fullName>
    </submittedName>
</protein>
<organism evidence="3 4">
    <name type="scientific">Polistes dominula</name>
    <name type="common">European paper wasp</name>
    <name type="synonym">Vespa dominula</name>
    <dbReference type="NCBI Taxonomy" id="743375"/>
    <lineage>
        <taxon>Eukaryota</taxon>
        <taxon>Metazoa</taxon>
        <taxon>Ecdysozoa</taxon>
        <taxon>Arthropoda</taxon>
        <taxon>Hexapoda</taxon>
        <taxon>Insecta</taxon>
        <taxon>Pterygota</taxon>
        <taxon>Neoptera</taxon>
        <taxon>Endopterygota</taxon>
        <taxon>Hymenoptera</taxon>
        <taxon>Apocrita</taxon>
        <taxon>Aculeata</taxon>
        <taxon>Vespoidea</taxon>
        <taxon>Vespidae</taxon>
        <taxon>Polistinae</taxon>
        <taxon>Polistini</taxon>
        <taxon>Polistes</taxon>
    </lineage>
</organism>
<reference evidence="4" key="1">
    <citation type="submission" date="2025-08" db="UniProtKB">
        <authorList>
            <consortium name="RefSeq"/>
        </authorList>
    </citation>
    <scope>IDENTIFICATION</scope>
    <source>
        <tissue evidence="4">Whole body</tissue>
    </source>
</reference>
<evidence type="ECO:0000256" key="1">
    <source>
        <dbReference type="ARBA" id="ARBA00005361"/>
    </source>
</evidence>